<keyword evidence="2" id="KW-1185">Reference proteome</keyword>
<dbReference type="Gene3D" id="3.40.50.200">
    <property type="entry name" value="Peptidase S8/S53 domain"/>
    <property type="match status" value="1"/>
</dbReference>
<evidence type="ECO:0000313" key="1">
    <source>
        <dbReference type="EMBL" id="KEY74362.1"/>
    </source>
</evidence>
<dbReference type="InterPro" id="IPR036852">
    <property type="entry name" value="Peptidase_S8/S53_dom_sf"/>
</dbReference>
<evidence type="ECO:0008006" key="3">
    <source>
        <dbReference type="Google" id="ProtNLM"/>
    </source>
</evidence>
<dbReference type="Proteomes" id="UP000028045">
    <property type="component" value="Unassembled WGS sequence"/>
</dbReference>
<organism evidence="1 2">
    <name type="scientific">Stachybotrys chartarum (strain CBS 109288 / IBT 7711)</name>
    <name type="common">Toxic black mold</name>
    <name type="synonym">Stilbospora chartarum</name>
    <dbReference type="NCBI Taxonomy" id="1280523"/>
    <lineage>
        <taxon>Eukaryota</taxon>
        <taxon>Fungi</taxon>
        <taxon>Dikarya</taxon>
        <taxon>Ascomycota</taxon>
        <taxon>Pezizomycotina</taxon>
        <taxon>Sordariomycetes</taxon>
        <taxon>Hypocreomycetidae</taxon>
        <taxon>Hypocreales</taxon>
        <taxon>Stachybotryaceae</taxon>
        <taxon>Stachybotrys</taxon>
    </lineage>
</organism>
<proteinExistence type="predicted"/>
<dbReference type="EMBL" id="KL647613">
    <property type="protein sequence ID" value="KEY74362.1"/>
    <property type="molecule type" value="Genomic_DNA"/>
</dbReference>
<protein>
    <recommendedName>
        <fullName evidence="3">Peptidase S8/S53 domain-containing protein</fullName>
    </recommendedName>
</protein>
<name>A0A084B9Y3_STACB</name>
<accession>A0A084B9Y3</accession>
<reference evidence="1 2" key="1">
    <citation type="journal article" date="2014" name="BMC Genomics">
        <title>Comparative genome sequencing reveals chemotype-specific gene clusters in the toxigenic black mold Stachybotrys.</title>
        <authorList>
            <person name="Semeiks J."/>
            <person name="Borek D."/>
            <person name="Otwinowski Z."/>
            <person name="Grishin N.V."/>
        </authorList>
    </citation>
    <scope>NUCLEOTIDE SEQUENCE [LARGE SCALE GENOMIC DNA]</scope>
    <source>
        <strain evidence="2">CBS 109288 / IBT 7711</strain>
    </source>
</reference>
<dbReference type="GO" id="GO:0006508">
    <property type="term" value="P:proteolysis"/>
    <property type="evidence" value="ECO:0007669"/>
    <property type="project" value="InterPro"/>
</dbReference>
<dbReference type="HOGENOM" id="CLU_2374174_0_0_1"/>
<dbReference type="SUPFAM" id="SSF52743">
    <property type="entry name" value="Subtilisin-like"/>
    <property type="match status" value="1"/>
</dbReference>
<sequence>MDVHKGIGPQASKVFKECYHEAFTDRVLKLFPLGRPSTGESSDPSGHGTHVYGLVLGVGNHESKGVVESPASEATLIVQSLFDRFYNTESPDPRL</sequence>
<gene>
    <name evidence="1" type="ORF">S7711_09798</name>
</gene>
<dbReference type="GO" id="GO:0004252">
    <property type="term" value="F:serine-type endopeptidase activity"/>
    <property type="evidence" value="ECO:0007669"/>
    <property type="project" value="InterPro"/>
</dbReference>
<evidence type="ECO:0000313" key="2">
    <source>
        <dbReference type="Proteomes" id="UP000028045"/>
    </source>
</evidence>
<dbReference type="AlphaFoldDB" id="A0A084B9Y3"/>